<evidence type="ECO:0000256" key="6">
    <source>
        <dbReference type="ARBA" id="ARBA00022989"/>
    </source>
</evidence>
<name>A0A2V3TSD4_9HYPH</name>
<reference evidence="10 11" key="1">
    <citation type="submission" date="2018-05" db="EMBL/GenBank/DDBJ databases">
        <title>Genomic Encyclopedia of Type Strains, Phase IV (KMG-IV): sequencing the most valuable type-strain genomes for metagenomic binning, comparative biology and taxonomic classification.</title>
        <authorList>
            <person name="Goeker M."/>
        </authorList>
    </citation>
    <scope>NUCLEOTIDE SEQUENCE [LARGE SCALE GENOMIC DNA]</scope>
    <source>
        <strain evidence="10 11">DSM 6462</strain>
    </source>
</reference>
<dbReference type="Proteomes" id="UP000248021">
    <property type="component" value="Unassembled WGS sequence"/>
</dbReference>
<comment type="subcellular location">
    <subcellularLocation>
        <location evidence="1">Cell inner membrane</location>
        <topology evidence="1">Multi-pass membrane protein</topology>
    </subcellularLocation>
    <subcellularLocation>
        <location evidence="8">Cell membrane</location>
        <topology evidence="8">Multi-pass membrane protein</topology>
    </subcellularLocation>
</comment>
<keyword evidence="3" id="KW-1003">Cell membrane</keyword>
<feature type="transmembrane region" description="Helical" evidence="8">
    <location>
        <begin position="129"/>
        <end position="152"/>
    </location>
</feature>
<keyword evidence="11" id="KW-1185">Reference proteome</keyword>
<dbReference type="PROSITE" id="PS50928">
    <property type="entry name" value="ABC_TM1"/>
    <property type="match status" value="1"/>
</dbReference>
<sequence length="263" mass="28661">MRNGPLSLTFHLLLVVFLLAPLVVVIMVAFTPGMTLEIPLDSFSLRWLEAVFHHPDFVASFWTSLWLALASGTLSVLLAIPAALAIARSSFPGRDAINGLLLSPLLIPHLVLGVAILRLLTVIGETGSFFWLLLSHTVVVSPYALRLILAAISGMDESAEQAAYSLGASRWTVFRRITFPMILPGITGGWLLAFITSFDELTMSIFVTSPSTVTLPVRMYMYASETLDPMMAAVSALMILITGLAMILLDRVYGLDRVLVGER</sequence>
<organism evidence="10 11">
    <name type="scientific">Chelatococcus asaccharovorans</name>
    <dbReference type="NCBI Taxonomy" id="28210"/>
    <lineage>
        <taxon>Bacteria</taxon>
        <taxon>Pseudomonadati</taxon>
        <taxon>Pseudomonadota</taxon>
        <taxon>Alphaproteobacteria</taxon>
        <taxon>Hyphomicrobiales</taxon>
        <taxon>Chelatococcaceae</taxon>
        <taxon>Chelatococcus</taxon>
    </lineage>
</organism>
<evidence type="ECO:0000256" key="2">
    <source>
        <dbReference type="ARBA" id="ARBA00022448"/>
    </source>
</evidence>
<keyword evidence="5 8" id="KW-0812">Transmembrane</keyword>
<evidence type="ECO:0000313" key="10">
    <source>
        <dbReference type="EMBL" id="PXW50908.1"/>
    </source>
</evidence>
<feature type="transmembrane region" description="Helical" evidence="8">
    <location>
        <begin position="12"/>
        <end position="30"/>
    </location>
</feature>
<evidence type="ECO:0000256" key="3">
    <source>
        <dbReference type="ARBA" id="ARBA00022475"/>
    </source>
</evidence>
<keyword evidence="4" id="KW-0997">Cell inner membrane</keyword>
<dbReference type="InterPro" id="IPR035906">
    <property type="entry name" value="MetI-like_sf"/>
</dbReference>
<dbReference type="Pfam" id="PF00528">
    <property type="entry name" value="BPD_transp_1"/>
    <property type="match status" value="1"/>
</dbReference>
<keyword evidence="2 8" id="KW-0813">Transport</keyword>
<dbReference type="EMBL" id="QJJK01000022">
    <property type="protein sequence ID" value="PXW50908.1"/>
    <property type="molecule type" value="Genomic_DNA"/>
</dbReference>
<evidence type="ECO:0000256" key="4">
    <source>
        <dbReference type="ARBA" id="ARBA00022519"/>
    </source>
</evidence>
<feature type="domain" description="ABC transmembrane type-1" evidence="9">
    <location>
        <begin position="61"/>
        <end position="249"/>
    </location>
</feature>
<feature type="transmembrane region" description="Helical" evidence="8">
    <location>
        <begin position="65"/>
        <end position="87"/>
    </location>
</feature>
<evidence type="ECO:0000256" key="5">
    <source>
        <dbReference type="ARBA" id="ARBA00022692"/>
    </source>
</evidence>
<dbReference type="SUPFAM" id="SSF161098">
    <property type="entry name" value="MetI-like"/>
    <property type="match status" value="1"/>
</dbReference>
<keyword evidence="6 8" id="KW-1133">Transmembrane helix</keyword>
<dbReference type="PANTHER" id="PTHR43357">
    <property type="entry name" value="INNER MEMBRANE ABC TRANSPORTER PERMEASE PROTEIN YDCV"/>
    <property type="match status" value="1"/>
</dbReference>
<evidence type="ECO:0000259" key="9">
    <source>
        <dbReference type="PROSITE" id="PS50928"/>
    </source>
</evidence>
<dbReference type="AlphaFoldDB" id="A0A2V3TSD4"/>
<gene>
    <name evidence="10" type="ORF">C7450_12219</name>
</gene>
<evidence type="ECO:0000256" key="7">
    <source>
        <dbReference type="ARBA" id="ARBA00023136"/>
    </source>
</evidence>
<dbReference type="PANTHER" id="PTHR43357:SF4">
    <property type="entry name" value="INNER MEMBRANE ABC TRANSPORTER PERMEASE PROTEIN YDCV"/>
    <property type="match status" value="1"/>
</dbReference>
<protein>
    <submittedName>
        <fullName evidence="10">Putative spermidine/putrescine transport system permease protein</fullName>
    </submittedName>
</protein>
<comment type="similarity">
    <text evidence="8">Belongs to the binding-protein-dependent transport system permease family.</text>
</comment>
<dbReference type="InterPro" id="IPR000515">
    <property type="entry name" value="MetI-like"/>
</dbReference>
<dbReference type="GO" id="GO:0055085">
    <property type="term" value="P:transmembrane transport"/>
    <property type="evidence" value="ECO:0007669"/>
    <property type="project" value="InterPro"/>
</dbReference>
<feature type="transmembrane region" description="Helical" evidence="8">
    <location>
        <begin position="99"/>
        <end position="123"/>
    </location>
</feature>
<keyword evidence="7 8" id="KW-0472">Membrane</keyword>
<accession>A0A2V3TSD4</accession>
<feature type="transmembrane region" description="Helical" evidence="8">
    <location>
        <begin position="173"/>
        <end position="195"/>
    </location>
</feature>
<dbReference type="GO" id="GO:0005886">
    <property type="term" value="C:plasma membrane"/>
    <property type="evidence" value="ECO:0007669"/>
    <property type="project" value="UniProtKB-SubCell"/>
</dbReference>
<comment type="caution">
    <text evidence="10">The sequence shown here is derived from an EMBL/GenBank/DDBJ whole genome shotgun (WGS) entry which is preliminary data.</text>
</comment>
<dbReference type="CDD" id="cd06261">
    <property type="entry name" value="TM_PBP2"/>
    <property type="match status" value="1"/>
</dbReference>
<proteinExistence type="inferred from homology"/>
<evidence type="ECO:0000256" key="1">
    <source>
        <dbReference type="ARBA" id="ARBA00004429"/>
    </source>
</evidence>
<evidence type="ECO:0000256" key="8">
    <source>
        <dbReference type="RuleBase" id="RU363032"/>
    </source>
</evidence>
<dbReference type="Gene3D" id="1.10.3720.10">
    <property type="entry name" value="MetI-like"/>
    <property type="match status" value="1"/>
</dbReference>
<feature type="transmembrane region" description="Helical" evidence="8">
    <location>
        <begin position="230"/>
        <end position="249"/>
    </location>
</feature>
<evidence type="ECO:0000313" key="11">
    <source>
        <dbReference type="Proteomes" id="UP000248021"/>
    </source>
</evidence>